<feature type="region of interest" description="Disordered" evidence="1">
    <location>
        <begin position="15"/>
        <end position="89"/>
    </location>
</feature>
<reference evidence="2" key="1">
    <citation type="submission" date="2021-01" db="EMBL/GenBank/DDBJ databases">
        <authorList>
            <person name="Corre E."/>
            <person name="Pelletier E."/>
            <person name="Niang G."/>
            <person name="Scheremetjew M."/>
            <person name="Finn R."/>
            <person name="Kale V."/>
            <person name="Holt S."/>
            <person name="Cochrane G."/>
            <person name="Meng A."/>
            <person name="Brown T."/>
            <person name="Cohen L."/>
        </authorList>
    </citation>
    <scope>NUCLEOTIDE SEQUENCE</scope>
    <source>
        <strain evidence="2">Isolate 1302-5</strain>
    </source>
</reference>
<dbReference type="EMBL" id="HBKQ01059051">
    <property type="protein sequence ID" value="CAE2285889.1"/>
    <property type="molecule type" value="Transcribed_RNA"/>
</dbReference>
<feature type="compositionally biased region" description="Pro residues" evidence="1">
    <location>
        <begin position="60"/>
        <end position="84"/>
    </location>
</feature>
<feature type="compositionally biased region" description="Basic and acidic residues" evidence="1">
    <location>
        <begin position="255"/>
        <end position="282"/>
    </location>
</feature>
<feature type="compositionally biased region" description="Polar residues" evidence="1">
    <location>
        <begin position="31"/>
        <end position="44"/>
    </location>
</feature>
<feature type="compositionally biased region" description="Polar residues" evidence="1">
    <location>
        <begin position="194"/>
        <end position="213"/>
    </location>
</feature>
<accession>A0A7S4K7S9</accession>
<feature type="region of interest" description="Disordered" evidence="1">
    <location>
        <begin position="189"/>
        <end position="213"/>
    </location>
</feature>
<gene>
    <name evidence="2" type="ORF">OAUR00152_LOCUS40346</name>
</gene>
<name>A0A7S4K7S9_9STRA</name>
<organism evidence="2">
    <name type="scientific">Odontella aurita</name>
    <dbReference type="NCBI Taxonomy" id="265563"/>
    <lineage>
        <taxon>Eukaryota</taxon>
        <taxon>Sar</taxon>
        <taxon>Stramenopiles</taxon>
        <taxon>Ochrophyta</taxon>
        <taxon>Bacillariophyta</taxon>
        <taxon>Mediophyceae</taxon>
        <taxon>Biddulphiophycidae</taxon>
        <taxon>Eupodiscales</taxon>
        <taxon>Odontellaceae</taxon>
        <taxon>Odontella</taxon>
    </lineage>
</organism>
<proteinExistence type="predicted"/>
<dbReference type="AlphaFoldDB" id="A0A7S4K7S9"/>
<feature type="region of interest" description="Disordered" evidence="1">
    <location>
        <begin position="246"/>
        <end position="282"/>
    </location>
</feature>
<protein>
    <submittedName>
        <fullName evidence="2">Uncharacterized protein</fullName>
    </submittedName>
</protein>
<sequence>MSEGYHHYHRSMMGSIPESMRMPSDPPHRSSVGSPYESVSTPKSSGAHLSEGSRHFTSYHPPPMIPPPPMSQGPAPPMHPPRTPNTPSILDRLDVENLDTFYDVAARLLSRYADSRYRPHPPPAEEILLGIIRTGDEQRAFAHTLRNRFGELPTFPEVGEPPTSSLIRDIDKIFGRTLKDFSTRLRKNTERVQIGSQMSTMSPNSTQGNAAPQAEYNNSYQQAANEEMGSSSTPVKKKKIDVMNQQVGYPPSQPDNDRDDHRQMDQGDARSKDERIISESRVTSDRYDDVVYDLRPEPNDLQQVSPMSNSISRTLTLDATERNYSKPPGIQTGIIQPVLQLNSPVDETQSKMKQRLLDEMEHASQILQSTENEEVRSQYLRHMKDLRLQWEKLKQQPSSRLSSSYVCEHSGSRTGDTANSAKYTQPVRQYAEPDEISVTNIQAPGRQYVEPDLRSVQSSKSVWSVVPDDNKSIGSMPASKPMGKQLIDVVAPDNLPANFSFEARLGDQVFIATVVSCWEYYLRFLVLPLVLAREGKRPNYYSAGKR</sequence>
<evidence type="ECO:0000313" key="2">
    <source>
        <dbReference type="EMBL" id="CAE2285889.1"/>
    </source>
</evidence>
<evidence type="ECO:0000256" key="1">
    <source>
        <dbReference type="SAM" id="MobiDB-lite"/>
    </source>
</evidence>
<feature type="region of interest" description="Disordered" evidence="1">
    <location>
        <begin position="401"/>
        <end position="420"/>
    </location>
</feature>